<name>A0AAV3YK26_9GAST</name>
<dbReference type="Proteomes" id="UP000735302">
    <property type="component" value="Unassembled WGS sequence"/>
</dbReference>
<reference evidence="1 2" key="1">
    <citation type="journal article" date="2021" name="Elife">
        <title>Chloroplast acquisition without the gene transfer in kleptoplastic sea slugs, Plakobranchus ocellatus.</title>
        <authorList>
            <person name="Maeda T."/>
            <person name="Takahashi S."/>
            <person name="Yoshida T."/>
            <person name="Shimamura S."/>
            <person name="Takaki Y."/>
            <person name="Nagai Y."/>
            <person name="Toyoda A."/>
            <person name="Suzuki Y."/>
            <person name="Arimoto A."/>
            <person name="Ishii H."/>
            <person name="Satoh N."/>
            <person name="Nishiyama T."/>
            <person name="Hasebe M."/>
            <person name="Maruyama T."/>
            <person name="Minagawa J."/>
            <person name="Obokata J."/>
            <person name="Shigenobu S."/>
        </authorList>
    </citation>
    <scope>NUCLEOTIDE SEQUENCE [LARGE SCALE GENOMIC DNA]</scope>
</reference>
<sequence>MDGGRTASKHALISLSTETFHRRIEPGKEAQQNGTQKPRDQLEFIFFSHFSFTCPEICRDPSVAGSSPATGALA</sequence>
<evidence type="ECO:0000313" key="2">
    <source>
        <dbReference type="Proteomes" id="UP000735302"/>
    </source>
</evidence>
<proteinExistence type="predicted"/>
<comment type="caution">
    <text evidence="1">The sequence shown here is derived from an EMBL/GenBank/DDBJ whole genome shotgun (WGS) entry which is preliminary data.</text>
</comment>
<organism evidence="1 2">
    <name type="scientific">Plakobranchus ocellatus</name>
    <dbReference type="NCBI Taxonomy" id="259542"/>
    <lineage>
        <taxon>Eukaryota</taxon>
        <taxon>Metazoa</taxon>
        <taxon>Spiralia</taxon>
        <taxon>Lophotrochozoa</taxon>
        <taxon>Mollusca</taxon>
        <taxon>Gastropoda</taxon>
        <taxon>Heterobranchia</taxon>
        <taxon>Euthyneura</taxon>
        <taxon>Panpulmonata</taxon>
        <taxon>Sacoglossa</taxon>
        <taxon>Placobranchoidea</taxon>
        <taxon>Plakobranchidae</taxon>
        <taxon>Plakobranchus</taxon>
    </lineage>
</organism>
<dbReference type="AlphaFoldDB" id="A0AAV3YK26"/>
<protein>
    <submittedName>
        <fullName evidence="1">Uncharacterized protein</fullName>
    </submittedName>
</protein>
<evidence type="ECO:0000313" key="1">
    <source>
        <dbReference type="EMBL" id="GFN82736.1"/>
    </source>
</evidence>
<gene>
    <name evidence="1" type="ORF">PoB_000924200</name>
</gene>
<accession>A0AAV3YK26</accession>
<keyword evidence="2" id="KW-1185">Reference proteome</keyword>
<dbReference type="EMBL" id="BLXT01001037">
    <property type="protein sequence ID" value="GFN82736.1"/>
    <property type="molecule type" value="Genomic_DNA"/>
</dbReference>